<dbReference type="EMBL" id="SPQT01000017">
    <property type="protein sequence ID" value="TFV44712.1"/>
    <property type="molecule type" value="Genomic_DNA"/>
</dbReference>
<feature type="compositionally biased region" description="Gly residues" evidence="1">
    <location>
        <begin position="28"/>
        <end position="49"/>
    </location>
</feature>
<feature type="compositionally biased region" description="Gly residues" evidence="1">
    <location>
        <begin position="71"/>
        <end position="82"/>
    </location>
</feature>
<comment type="caution">
    <text evidence="2">The sequence shown here is derived from an EMBL/GenBank/DDBJ whole genome shotgun (WGS) entry which is preliminary data.</text>
</comment>
<name>A0A4Y9LSF0_9BRAD</name>
<feature type="compositionally biased region" description="Low complexity" evidence="1">
    <location>
        <begin position="83"/>
        <end position="98"/>
    </location>
</feature>
<accession>A0A4Y9LSF0</accession>
<evidence type="ECO:0000313" key="3">
    <source>
        <dbReference type="Proteomes" id="UP000297966"/>
    </source>
</evidence>
<feature type="compositionally biased region" description="Low complexity" evidence="1">
    <location>
        <begin position="11"/>
        <end position="27"/>
    </location>
</feature>
<evidence type="ECO:0000313" key="2">
    <source>
        <dbReference type="EMBL" id="TFV44712.1"/>
    </source>
</evidence>
<dbReference type="Proteomes" id="UP000297966">
    <property type="component" value="Unassembled WGS sequence"/>
</dbReference>
<sequence>MTYYDTPQQNQAQGSPFGQSGPQQWGPGAFGSQGGQQQGSQQHGGGGLGLGQAAYGQQYGQFGGQPTFGASGYGPGGGGQMGWGQQPAQQTWGGQQRQLSQQDVSEVVRQLIPALPQILAQAQTPFAGMGYAAYGQAPRQLSPQDVSEVVRQILPIVPQIVGMLQNQPQMQHSAMHGGPGQGQFGGPGQFGLGYPTQTQPAQMWGSQFGAPQFQAAFGGQTGLGQQRQLTQQDVAEITRQLIGVIPQVIGNLQAYGQQRMI</sequence>
<organism evidence="2 3">
    <name type="scientific">Bradyrhizobium niftali</name>
    <dbReference type="NCBI Taxonomy" id="2560055"/>
    <lineage>
        <taxon>Bacteria</taxon>
        <taxon>Pseudomonadati</taxon>
        <taxon>Pseudomonadota</taxon>
        <taxon>Alphaproteobacteria</taxon>
        <taxon>Hyphomicrobiales</taxon>
        <taxon>Nitrobacteraceae</taxon>
        <taxon>Bradyrhizobium</taxon>
    </lineage>
</organism>
<dbReference type="RefSeq" id="WP_135176668.1">
    <property type="nucleotide sequence ID" value="NZ_SPQT01000017.1"/>
</dbReference>
<protein>
    <submittedName>
        <fullName evidence="2">Uncharacterized protein</fullName>
    </submittedName>
</protein>
<gene>
    <name evidence="2" type="ORF">E4K65_26810</name>
</gene>
<feature type="region of interest" description="Disordered" evidence="1">
    <location>
        <begin position="66"/>
        <end position="98"/>
    </location>
</feature>
<evidence type="ECO:0000256" key="1">
    <source>
        <dbReference type="SAM" id="MobiDB-lite"/>
    </source>
</evidence>
<feature type="region of interest" description="Disordered" evidence="1">
    <location>
        <begin position="1"/>
        <end position="49"/>
    </location>
</feature>
<proteinExistence type="predicted"/>
<dbReference type="OrthoDB" id="8232094at2"/>
<feature type="compositionally biased region" description="Polar residues" evidence="1">
    <location>
        <begin position="1"/>
        <end position="10"/>
    </location>
</feature>
<keyword evidence="3" id="KW-1185">Reference proteome</keyword>
<dbReference type="AlphaFoldDB" id="A0A4Y9LSF0"/>
<reference evidence="2 3" key="1">
    <citation type="submission" date="2019-03" db="EMBL/GenBank/DDBJ databases">
        <title>Bradyrhizobium diversity isolated from nodules of Chamaecrista fasciculata.</title>
        <authorList>
            <person name="Klepa M.S."/>
            <person name="Urquiaga M.O."/>
            <person name="Hungria M."/>
            <person name="Delamuta J.R."/>
        </authorList>
    </citation>
    <scope>NUCLEOTIDE SEQUENCE [LARGE SCALE GENOMIC DNA]</scope>
    <source>
        <strain evidence="2 3">CNPSo 3448</strain>
    </source>
</reference>